<dbReference type="Proteomes" id="UP001630127">
    <property type="component" value="Unassembled WGS sequence"/>
</dbReference>
<feature type="domain" description="Cyclin C-terminal" evidence="7">
    <location>
        <begin position="149"/>
        <end position="286"/>
    </location>
</feature>
<dbReference type="EMBL" id="JBJUIK010000007">
    <property type="protein sequence ID" value="KAL3522150.1"/>
    <property type="molecule type" value="Genomic_DNA"/>
</dbReference>
<keyword evidence="3 5" id="KW-0195">Cyclin</keyword>
<dbReference type="InterPro" id="IPR036915">
    <property type="entry name" value="Cyclin-like_sf"/>
</dbReference>
<dbReference type="CDD" id="cd20544">
    <property type="entry name" value="CYCLIN_AtCycD-like_rpt2"/>
    <property type="match status" value="1"/>
</dbReference>
<dbReference type="SMART" id="SM01332">
    <property type="entry name" value="Cyclin_C"/>
    <property type="match status" value="1"/>
</dbReference>
<dbReference type="Pfam" id="PF02984">
    <property type="entry name" value="Cyclin_C"/>
    <property type="match status" value="1"/>
</dbReference>
<dbReference type="PANTHER" id="PTHR10177">
    <property type="entry name" value="CYCLINS"/>
    <property type="match status" value="1"/>
</dbReference>
<organism evidence="8 9">
    <name type="scientific">Cinchona calisaya</name>
    <dbReference type="NCBI Taxonomy" id="153742"/>
    <lineage>
        <taxon>Eukaryota</taxon>
        <taxon>Viridiplantae</taxon>
        <taxon>Streptophyta</taxon>
        <taxon>Embryophyta</taxon>
        <taxon>Tracheophyta</taxon>
        <taxon>Spermatophyta</taxon>
        <taxon>Magnoliopsida</taxon>
        <taxon>eudicotyledons</taxon>
        <taxon>Gunneridae</taxon>
        <taxon>Pentapetalae</taxon>
        <taxon>asterids</taxon>
        <taxon>lamiids</taxon>
        <taxon>Gentianales</taxon>
        <taxon>Rubiaceae</taxon>
        <taxon>Cinchonoideae</taxon>
        <taxon>Cinchoneae</taxon>
        <taxon>Cinchona</taxon>
    </lineage>
</organism>
<dbReference type="FunFam" id="1.10.472.10:FF:000060">
    <property type="entry name" value="D6-type cyclin"/>
    <property type="match status" value="1"/>
</dbReference>
<dbReference type="AlphaFoldDB" id="A0ABD2ZVC0"/>
<sequence>MEFDMEYPLMVASSFEETIPALFANELNHMPFQSSFNSSDHHLFSVRCEVFSLISHARYCYKLNPFTTYLAANYIDRFISKTKIREKKRWTFGILAISSLSLAAKMRNTNISVFLSDFQREEGFVFHPQTIHRMEALILSTLSWRMRSITPFSFLNFFISLFKIEDSSLTRALKLRASDIIFNSHHEIKLLEYKPSLVAASALLCATHDLIPKEFSSFRIAISSCEHVKQEKLPKCLNIMQEMVMDNSKEVSGAVLSCTLTPTSVLDKSTSSESENDNNVTVPERDNIKRRRLNQTFKISQIQPC</sequence>
<proteinExistence type="inferred from homology"/>
<keyword evidence="9" id="KW-1185">Reference proteome</keyword>
<dbReference type="InterPro" id="IPR039361">
    <property type="entry name" value="Cyclin"/>
</dbReference>
<dbReference type="InterPro" id="IPR004367">
    <property type="entry name" value="Cyclin_C-dom"/>
</dbReference>
<evidence type="ECO:0000256" key="4">
    <source>
        <dbReference type="ARBA" id="ARBA00023306"/>
    </source>
</evidence>
<dbReference type="Pfam" id="PF00134">
    <property type="entry name" value="Cyclin_N"/>
    <property type="match status" value="1"/>
</dbReference>
<evidence type="ECO:0000259" key="6">
    <source>
        <dbReference type="SMART" id="SM00385"/>
    </source>
</evidence>
<name>A0ABD2ZVC0_9GENT</name>
<comment type="caution">
    <text evidence="8">The sequence shown here is derived from an EMBL/GenBank/DDBJ whole genome shotgun (WGS) entry which is preliminary data.</text>
</comment>
<reference evidence="8 9" key="1">
    <citation type="submission" date="2024-11" db="EMBL/GenBank/DDBJ databases">
        <title>A near-complete genome assembly of Cinchona calisaya.</title>
        <authorList>
            <person name="Lian D.C."/>
            <person name="Zhao X.W."/>
            <person name="Wei L."/>
        </authorList>
    </citation>
    <scope>NUCLEOTIDE SEQUENCE [LARGE SCALE GENOMIC DNA]</scope>
    <source>
        <tissue evidence="8">Nenye</tissue>
    </source>
</reference>
<evidence type="ECO:0000313" key="8">
    <source>
        <dbReference type="EMBL" id="KAL3522150.1"/>
    </source>
</evidence>
<accession>A0ABD2ZVC0</accession>
<dbReference type="InterPro" id="IPR013763">
    <property type="entry name" value="Cyclin-like_dom"/>
</dbReference>
<dbReference type="SMART" id="SM00385">
    <property type="entry name" value="CYCLIN"/>
    <property type="match status" value="1"/>
</dbReference>
<evidence type="ECO:0000256" key="3">
    <source>
        <dbReference type="ARBA" id="ARBA00023127"/>
    </source>
</evidence>
<dbReference type="Gene3D" id="1.10.472.10">
    <property type="entry name" value="Cyclin-like"/>
    <property type="match status" value="2"/>
</dbReference>
<gene>
    <name evidence="8" type="ORF">ACH5RR_014984</name>
</gene>
<keyword evidence="4" id="KW-0131">Cell cycle</keyword>
<evidence type="ECO:0000256" key="1">
    <source>
        <dbReference type="ARBA" id="ARBA00009065"/>
    </source>
</evidence>
<evidence type="ECO:0000256" key="5">
    <source>
        <dbReference type="RuleBase" id="RU000383"/>
    </source>
</evidence>
<keyword evidence="2" id="KW-0132">Cell division</keyword>
<evidence type="ECO:0000259" key="7">
    <source>
        <dbReference type="SMART" id="SM01332"/>
    </source>
</evidence>
<feature type="domain" description="Cyclin-like" evidence="6">
    <location>
        <begin position="52"/>
        <end position="140"/>
    </location>
</feature>
<evidence type="ECO:0000256" key="2">
    <source>
        <dbReference type="ARBA" id="ARBA00022618"/>
    </source>
</evidence>
<dbReference type="SUPFAM" id="SSF47954">
    <property type="entry name" value="Cyclin-like"/>
    <property type="match status" value="2"/>
</dbReference>
<dbReference type="GO" id="GO:0051301">
    <property type="term" value="P:cell division"/>
    <property type="evidence" value="ECO:0007669"/>
    <property type="project" value="UniProtKB-KW"/>
</dbReference>
<protein>
    <recommendedName>
        <fullName evidence="10">Cyclin-D6-1</fullName>
    </recommendedName>
</protein>
<dbReference type="InterPro" id="IPR006671">
    <property type="entry name" value="Cyclin_N"/>
</dbReference>
<evidence type="ECO:0000313" key="9">
    <source>
        <dbReference type="Proteomes" id="UP001630127"/>
    </source>
</evidence>
<evidence type="ECO:0008006" key="10">
    <source>
        <dbReference type="Google" id="ProtNLM"/>
    </source>
</evidence>
<comment type="similarity">
    <text evidence="1">Belongs to the cyclin family. Cyclin D subfamily.</text>
</comment>